<keyword evidence="4" id="KW-1185">Reference proteome</keyword>
<sequence length="563" mass="64325">MAFPHRPDAPELPDFSMLKRLARDQLIYLLEQLPGKKDLFIEADLMSPLDRIANVSILKQHEVDKLYKVENKPALSSSEQLCFLSDPRIKNMRYTLTTEELQRNRTEKKFYACEMVLEEEGIYGDVSCDEWAFSLLPLDVDLLSMELPEFFRDYFLEGDQRWINTVAQALHLLSTLYGPFPNCYGIGRCAKMAYELWRNLEEEEDGETKGRRPEIGHIFLLDRDVDFVTALCSQVVYEGLVDDTFRIKCGKCHGPLLGTSHMAGLVFNEIRNEHFSNVFGFLSQKARNLQAQYDRRRGMDIKQMKNFVSQELKGLKQEHRLLSLRRFQLEGREGNHRSQPCLVISNVKIYLNKVRGYIVLLSLTSVVPDSSYGPEHLLTFSNLRRAGLLTEQAPGDTLTAVESKVSKLVTDKAAGKITDAFSSLAKRSNFRAISKKLNLIPRVDGEYDLKVPRDMAYVFSGAYVPLSCRIIEQVLERRSWQGLDEVVRLLNCSDFAFTDMTKEDKASSESLRLILVVFLGGCTFSEISALRFLGREKGYRFIFLTTAVTNSARLMEAMSEVKA</sequence>
<reference evidence="3" key="2">
    <citation type="submission" date="2025-09" db="UniProtKB">
        <authorList>
            <consortium name="Ensembl"/>
        </authorList>
    </citation>
    <scope>IDENTIFICATION</scope>
</reference>
<dbReference type="GO" id="GO:0031901">
    <property type="term" value="C:early endosome membrane"/>
    <property type="evidence" value="ECO:0007669"/>
    <property type="project" value="Ensembl"/>
</dbReference>
<dbReference type="Gene3D" id="3.90.830.10">
    <property type="entry name" value="Syntaxin Binding Protein 1, Chain A, domain 2"/>
    <property type="match status" value="1"/>
</dbReference>
<dbReference type="PANTHER" id="PTHR11679">
    <property type="entry name" value="VESICLE PROTEIN SORTING-ASSOCIATED"/>
    <property type="match status" value="1"/>
</dbReference>
<evidence type="ECO:0000256" key="2">
    <source>
        <dbReference type="ARBA" id="ARBA00022927"/>
    </source>
</evidence>
<dbReference type="InterPro" id="IPR027482">
    <property type="entry name" value="Sec1-like_dom2"/>
</dbReference>
<proteinExistence type="inferred from homology"/>
<dbReference type="GO" id="GO:0048471">
    <property type="term" value="C:perinuclear region of cytoplasm"/>
    <property type="evidence" value="ECO:0007669"/>
    <property type="project" value="Ensembl"/>
</dbReference>
<dbReference type="InterPro" id="IPR001619">
    <property type="entry name" value="Sec1-like"/>
</dbReference>
<dbReference type="GO" id="GO:0031091">
    <property type="term" value="C:platelet alpha granule"/>
    <property type="evidence" value="ECO:0007669"/>
    <property type="project" value="Ensembl"/>
</dbReference>
<evidence type="ECO:0000256" key="1">
    <source>
        <dbReference type="ARBA" id="ARBA00009884"/>
    </source>
</evidence>
<keyword evidence="2" id="KW-0653">Protein transport</keyword>
<dbReference type="FunFam" id="3.40.50.1910:FF:000003">
    <property type="entry name" value="vacuolar protein sorting-associated protein 33B isoform X2"/>
    <property type="match status" value="1"/>
</dbReference>
<dbReference type="GeneTree" id="ENSGT00940000156813"/>
<dbReference type="Gene3D" id="3.40.50.2060">
    <property type="match status" value="1"/>
</dbReference>
<dbReference type="GO" id="GO:0061025">
    <property type="term" value="P:membrane fusion"/>
    <property type="evidence" value="ECO:0007669"/>
    <property type="project" value="Ensembl"/>
</dbReference>
<dbReference type="Proteomes" id="UP000233060">
    <property type="component" value="Unassembled WGS sequence"/>
</dbReference>
<dbReference type="GO" id="GO:0032400">
    <property type="term" value="P:melanosome localization"/>
    <property type="evidence" value="ECO:0007669"/>
    <property type="project" value="Ensembl"/>
</dbReference>
<evidence type="ECO:0000313" key="3">
    <source>
        <dbReference type="Ensembl" id="ENSCATP00000009349.1"/>
    </source>
</evidence>
<comment type="similarity">
    <text evidence="1">Belongs to the STXBP/unc-18/SEC1 family.</text>
</comment>
<dbReference type="Ensembl" id="ENSCATT00000032937.1">
    <property type="protein sequence ID" value="ENSCATP00000009349.1"/>
    <property type="gene ID" value="ENSCATG00000028385.1"/>
</dbReference>
<dbReference type="GO" id="GO:0005764">
    <property type="term" value="C:lysosome"/>
    <property type="evidence" value="ECO:0007669"/>
    <property type="project" value="Ensembl"/>
</dbReference>
<dbReference type="GO" id="GO:0016192">
    <property type="term" value="P:vesicle-mediated transport"/>
    <property type="evidence" value="ECO:0007669"/>
    <property type="project" value="Ensembl"/>
</dbReference>
<dbReference type="InterPro" id="IPR036045">
    <property type="entry name" value="Sec1-like_sf"/>
</dbReference>
<dbReference type="GO" id="GO:0007032">
    <property type="term" value="P:endosome organization"/>
    <property type="evidence" value="ECO:0007669"/>
    <property type="project" value="Ensembl"/>
</dbReference>
<dbReference type="GO" id="GO:0015031">
    <property type="term" value="P:protein transport"/>
    <property type="evidence" value="ECO:0007669"/>
    <property type="project" value="UniProtKB-KW"/>
</dbReference>
<dbReference type="SUPFAM" id="SSF56815">
    <property type="entry name" value="Sec1/munc18-like (SM) proteins"/>
    <property type="match status" value="1"/>
</dbReference>
<dbReference type="InterPro" id="IPR043154">
    <property type="entry name" value="Sec-1-like_dom1"/>
</dbReference>
<dbReference type="GO" id="GO:0005770">
    <property type="term" value="C:late endosome"/>
    <property type="evidence" value="ECO:0007669"/>
    <property type="project" value="Ensembl"/>
</dbReference>
<keyword evidence="2" id="KW-0813">Transport</keyword>
<accession>A0A2K5L8S4</accession>
<reference evidence="3" key="1">
    <citation type="submission" date="2025-08" db="UniProtKB">
        <authorList>
            <consortium name="Ensembl"/>
        </authorList>
    </citation>
    <scope>IDENTIFICATION</scope>
</reference>
<dbReference type="GO" id="GO:0043589">
    <property type="term" value="P:skin morphogenesis"/>
    <property type="evidence" value="ECO:0007669"/>
    <property type="project" value="Ensembl"/>
</dbReference>
<dbReference type="GO" id="GO:0044877">
    <property type="term" value="F:protein-containing complex binding"/>
    <property type="evidence" value="ECO:0007669"/>
    <property type="project" value="Ensembl"/>
</dbReference>
<dbReference type="GO" id="GO:0030897">
    <property type="term" value="C:HOPS complex"/>
    <property type="evidence" value="ECO:0007669"/>
    <property type="project" value="Ensembl"/>
</dbReference>
<dbReference type="InterPro" id="IPR043127">
    <property type="entry name" value="Sec-1-like_dom3a"/>
</dbReference>
<dbReference type="AlphaFoldDB" id="A0A2K5L8S4"/>
<evidence type="ECO:0000313" key="4">
    <source>
        <dbReference type="Proteomes" id="UP000233060"/>
    </source>
</evidence>
<dbReference type="Bgee" id="ENSCATG00000028385">
    <property type="expression patterns" value="Expressed in frontal cortex and 12 other cell types or tissues"/>
</dbReference>
<organism evidence="3 4">
    <name type="scientific">Cercocebus atys</name>
    <name type="common">Sooty mangabey</name>
    <name type="synonym">Cercocebus torquatus atys</name>
    <dbReference type="NCBI Taxonomy" id="9531"/>
    <lineage>
        <taxon>Eukaryota</taxon>
        <taxon>Metazoa</taxon>
        <taxon>Chordata</taxon>
        <taxon>Craniata</taxon>
        <taxon>Vertebrata</taxon>
        <taxon>Euteleostomi</taxon>
        <taxon>Mammalia</taxon>
        <taxon>Eutheria</taxon>
        <taxon>Euarchontoglires</taxon>
        <taxon>Primates</taxon>
        <taxon>Haplorrhini</taxon>
        <taxon>Catarrhini</taxon>
        <taxon>Cercopithecidae</taxon>
        <taxon>Cercopithecinae</taxon>
        <taxon>Cercocebus</taxon>
    </lineage>
</organism>
<dbReference type="GO" id="GO:0005794">
    <property type="term" value="C:Golgi apparatus"/>
    <property type="evidence" value="ECO:0007669"/>
    <property type="project" value="Ensembl"/>
</dbReference>
<dbReference type="OMA" id="QVHIYMI"/>
<dbReference type="GO" id="GO:0032418">
    <property type="term" value="P:lysosome localization"/>
    <property type="evidence" value="ECO:0007669"/>
    <property type="project" value="Ensembl"/>
</dbReference>
<dbReference type="STRING" id="9531.ENSCATP00000009349"/>
<name>A0A2K5L8S4_CERAT</name>
<dbReference type="GO" id="GO:0032963">
    <property type="term" value="P:collagen metabolic process"/>
    <property type="evidence" value="ECO:0007669"/>
    <property type="project" value="Ensembl"/>
</dbReference>
<dbReference type="Gene3D" id="3.40.50.1910">
    <property type="match status" value="3"/>
</dbReference>
<dbReference type="GO" id="GO:0030136">
    <property type="term" value="C:clathrin-coated vesicle"/>
    <property type="evidence" value="ECO:0007669"/>
    <property type="project" value="Ensembl"/>
</dbReference>
<dbReference type="GO" id="GO:0070889">
    <property type="term" value="P:platelet alpha granule organization"/>
    <property type="evidence" value="ECO:0007669"/>
    <property type="project" value="Ensembl"/>
</dbReference>
<protein>
    <submittedName>
        <fullName evidence="3">VPS33B late endosome and lysosome associated</fullName>
    </submittedName>
</protein>
<dbReference type="Pfam" id="PF00995">
    <property type="entry name" value="Sec1"/>
    <property type="match status" value="2"/>
</dbReference>
<gene>
    <name evidence="3" type="primary">VPS33B</name>
</gene>